<dbReference type="HOGENOM" id="CLU_2197187_0_0_1"/>
<accession>A0A067SBE1</accession>
<keyword evidence="1" id="KW-0732">Signal</keyword>
<protein>
    <submittedName>
        <fullName evidence="2">Uncharacterized protein</fullName>
    </submittedName>
</protein>
<feature type="signal peptide" evidence="1">
    <location>
        <begin position="1"/>
        <end position="19"/>
    </location>
</feature>
<evidence type="ECO:0000313" key="2">
    <source>
        <dbReference type="EMBL" id="KDR67277.1"/>
    </source>
</evidence>
<evidence type="ECO:0000313" key="3">
    <source>
        <dbReference type="Proteomes" id="UP000027222"/>
    </source>
</evidence>
<reference evidence="3" key="1">
    <citation type="journal article" date="2014" name="Proc. Natl. Acad. Sci. U.S.A.">
        <title>Extensive sampling of basidiomycete genomes demonstrates inadequacy of the white-rot/brown-rot paradigm for wood decay fungi.</title>
        <authorList>
            <person name="Riley R."/>
            <person name="Salamov A.A."/>
            <person name="Brown D.W."/>
            <person name="Nagy L.G."/>
            <person name="Floudas D."/>
            <person name="Held B.W."/>
            <person name="Levasseur A."/>
            <person name="Lombard V."/>
            <person name="Morin E."/>
            <person name="Otillar R."/>
            <person name="Lindquist E.A."/>
            <person name="Sun H."/>
            <person name="LaButti K.M."/>
            <person name="Schmutz J."/>
            <person name="Jabbour D."/>
            <person name="Luo H."/>
            <person name="Baker S.E."/>
            <person name="Pisabarro A.G."/>
            <person name="Walton J.D."/>
            <person name="Blanchette R.A."/>
            <person name="Henrissat B."/>
            <person name="Martin F."/>
            <person name="Cullen D."/>
            <person name="Hibbett D.S."/>
            <person name="Grigoriev I.V."/>
        </authorList>
    </citation>
    <scope>NUCLEOTIDE SEQUENCE [LARGE SCALE GENOMIC DNA]</scope>
    <source>
        <strain evidence="3">CBS 339.88</strain>
    </source>
</reference>
<name>A0A067SBE1_GALM3</name>
<dbReference type="AlphaFoldDB" id="A0A067SBE1"/>
<organism evidence="2 3">
    <name type="scientific">Galerina marginata (strain CBS 339.88)</name>
    <dbReference type="NCBI Taxonomy" id="685588"/>
    <lineage>
        <taxon>Eukaryota</taxon>
        <taxon>Fungi</taxon>
        <taxon>Dikarya</taxon>
        <taxon>Basidiomycota</taxon>
        <taxon>Agaricomycotina</taxon>
        <taxon>Agaricomycetes</taxon>
        <taxon>Agaricomycetidae</taxon>
        <taxon>Agaricales</taxon>
        <taxon>Agaricineae</taxon>
        <taxon>Strophariaceae</taxon>
        <taxon>Galerina</taxon>
    </lineage>
</organism>
<dbReference type="EMBL" id="KL142416">
    <property type="protein sequence ID" value="KDR67277.1"/>
    <property type="molecule type" value="Genomic_DNA"/>
</dbReference>
<feature type="chain" id="PRO_5001645594" evidence="1">
    <location>
        <begin position="20"/>
        <end position="108"/>
    </location>
</feature>
<proteinExistence type="predicted"/>
<gene>
    <name evidence="2" type="ORF">GALMADRAFT_283617</name>
</gene>
<dbReference type="Proteomes" id="UP000027222">
    <property type="component" value="Unassembled WGS sequence"/>
</dbReference>
<keyword evidence="3" id="KW-1185">Reference proteome</keyword>
<sequence length="108" mass="11088">MLKLSLALVAFTLLTGVISSPLRQIPGTEAGEELRGWLTNLFGGGGDGQSGHGVLLRRADMESDGSQNMDASSEAHLIGPNEHTGLAGLGDHLGVALKEVGEALGDLL</sequence>
<evidence type="ECO:0000256" key="1">
    <source>
        <dbReference type="SAM" id="SignalP"/>
    </source>
</evidence>